<keyword evidence="2" id="KW-0479">Metal-binding</keyword>
<dbReference type="GO" id="GO:0045944">
    <property type="term" value="P:positive regulation of transcription by RNA polymerase II"/>
    <property type="evidence" value="ECO:0007669"/>
    <property type="project" value="TreeGrafter"/>
</dbReference>
<feature type="domain" description="Copper-fist" evidence="9">
    <location>
        <begin position="6"/>
        <end position="41"/>
    </location>
</feature>
<dbReference type="SUPFAM" id="SSF57879">
    <property type="entry name" value="Zinc domain conserved in yeast copper-regulated transcription factors"/>
    <property type="match status" value="1"/>
</dbReference>
<keyword evidence="7" id="KW-0539">Nucleus</keyword>
<organism evidence="10 11">
    <name type="scientific">Talaromyces proteolyticus</name>
    <dbReference type="NCBI Taxonomy" id="1131652"/>
    <lineage>
        <taxon>Eukaryota</taxon>
        <taxon>Fungi</taxon>
        <taxon>Dikarya</taxon>
        <taxon>Ascomycota</taxon>
        <taxon>Pezizomycotina</taxon>
        <taxon>Eurotiomycetes</taxon>
        <taxon>Eurotiomycetidae</taxon>
        <taxon>Eurotiales</taxon>
        <taxon>Trichocomaceae</taxon>
        <taxon>Talaromyces</taxon>
        <taxon>Talaromyces sect. Bacilispori</taxon>
    </lineage>
</organism>
<evidence type="ECO:0000256" key="8">
    <source>
        <dbReference type="SAM" id="MobiDB-lite"/>
    </source>
</evidence>
<sequence length="511" mass="55280">MPLDEEGAKWSCEPCIRGHRSSKCQHFDRLMMKVPKAGRPLAKCPHPKGSCSCQRVYAVMVRIPKGSTCLCRPLYEVPASSAQAQSTPGTPSVTSTASTPGRVQKQSRRQSSIHTVPNNIVKALNNEWQQPGNGIFATQTTIEPKYSTNTSSLSSINVGTPEKPLTPELKSEDEINAPILANKDGGCCSGESAPVAAAPPPRSCCAGPSSTENERDLTDKPKNSGYMSSWEPSPHMGQLLWNSSFQNDHYPAQSTNYPAVNHPSPFYVNQLHLESPLISQSHYLPNGASNNPLLFNSARNPPDMHSTFAGENSHACSCGENCQCLGCASHPFNETTRQHVQKMGYMMSIGEDDERLDKATPFKGQDSPSLRTPKMSPNDVQRPQAVPTFTDNAVLPSSFEHTLSSTDPFGTDGYMQPSEYYTIEYPVGLSLCSNVSGNCQCGNDCSCVGCLTHSGHNGVALETPANESRQIAPEMVPQQSSGYINYAPEPRALDQYSPSALSPPLVETPLV</sequence>
<dbReference type="InterPro" id="IPR051763">
    <property type="entry name" value="Copper_Homeo_Regul"/>
</dbReference>
<name>A0AAD4PWS0_9EURO</name>
<dbReference type="PANTHER" id="PTHR28088">
    <property type="entry name" value="TRANSCRIPTIONAL ACTIVATOR HAA1-RELATED"/>
    <property type="match status" value="1"/>
</dbReference>
<keyword evidence="11" id="KW-1185">Reference proteome</keyword>
<evidence type="ECO:0000313" key="11">
    <source>
        <dbReference type="Proteomes" id="UP001201262"/>
    </source>
</evidence>
<feature type="compositionally biased region" description="Polar residues" evidence="8">
    <location>
        <begin position="80"/>
        <end position="101"/>
    </location>
</feature>
<evidence type="ECO:0000256" key="6">
    <source>
        <dbReference type="ARBA" id="ARBA00023163"/>
    </source>
</evidence>
<proteinExistence type="predicted"/>
<evidence type="ECO:0000256" key="3">
    <source>
        <dbReference type="ARBA" id="ARBA00022833"/>
    </source>
</evidence>
<dbReference type="GO" id="GO:0000978">
    <property type="term" value="F:RNA polymerase II cis-regulatory region sequence-specific DNA binding"/>
    <property type="evidence" value="ECO:0007669"/>
    <property type="project" value="TreeGrafter"/>
</dbReference>
<dbReference type="GO" id="GO:0006878">
    <property type="term" value="P:intracellular copper ion homeostasis"/>
    <property type="evidence" value="ECO:0007669"/>
    <property type="project" value="TreeGrafter"/>
</dbReference>
<dbReference type="GeneID" id="70246135"/>
<gene>
    <name evidence="10" type="ORF">BGW36DRAFT_376131</name>
</gene>
<evidence type="ECO:0000256" key="4">
    <source>
        <dbReference type="ARBA" id="ARBA00023008"/>
    </source>
</evidence>
<dbReference type="EMBL" id="JAJTJA010000005">
    <property type="protein sequence ID" value="KAH8698457.1"/>
    <property type="molecule type" value="Genomic_DNA"/>
</dbReference>
<evidence type="ECO:0000256" key="1">
    <source>
        <dbReference type="ARBA" id="ARBA00004123"/>
    </source>
</evidence>
<dbReference type="InterPro" id="IPR036395">
    <property type="entry name" value="Cu_fist_DNA-bd_dom_sf"/>
</dbReference>
<feature type="compositionally biased region" description="Basic and acidic residues" evidence="8">
    <location>
        <begin position="212"/>
        <end position="222"/>
    </location>
</feature>
<dbReference type="RefSeq" id="XP_046072921.1">
    <property type="nucleotide sequence ID" value="XM_046215848.1"/>
</dbReference>
<dbReference type="Pfam" id="PF00649">
    <property type="entry name" value="Copper-fist"/>
    <property type="match status" value="1"/>
</dbReference>
<keyword evidence="3" id="KW-0862">Zinc</keyword>
<dbReference type="PANTHER" id="PTHR28088:SF9">
    <property type="entry name" value="TRANSCRIPTION FACTOR GRISEA, PUTATIVE (AFU_ORTHOLOGUE AFUA_1G13190)-RELATED"/>
    <property type="match status" value="1"/>
</dbReference>
<keyword evidence="6" id="KW-0804">Transcription</keyword>
<evidence type="ECO:0000313" key="10">
    <source>
        <dbReference type="EMBL" id="KAH8698457.1"/>
    </source>
</evidence>
<dbReference type="GO" id="GO:0006879">
    <property type="term" value="P:intracellular iron ion homeostasis"/>
    <property type="evidence" value="ECO:0007669"/>
    <property type="project" value="TreeGrafter"/>
</dbReference>
<dbReference type="Proteomes" id="UP001201262">
    <property type="component" value="Unassembled WGS sequence"/>
</dbReference>
<evidence type="ECO:0000259" key="9">
    <source>
        <dbReference type="PROSITE" id="PS50073"/>
    </source>
</evidence>
<feature type="region of interest" description="Disordered" evidence="8">
    <location>
        <begin position="357"/>
        <end position="379"/>
    </location>
</feature>
<reference evidence="10" key="1">
    <citation type="submission" date="2021-12" db="EMBL/GenBank/DDBJ databases">
        <title>Convergent genome expansion in fungi linked to evolution of root-endophyte symbiosis.</title>
        <authorList>
            <consortium name="DOE Joint Genome Institute"/>
            <person name="Ke Y.-H."/>
            <person name="Bonito G."/>
            <person name="Liao H.-L."/>
            <person name="Looney B."/>
            <person name="Rojas-Flechas A."/>
            <person name="Nash J."/>
            <person name="Hameed K."/>
            <person name="Schadt C."/>
            <person name="Martin F."/>
            <person name="Crous P.W."/>
            <person name="Miettinen O."/>
            <person name="Magnuson J.K."/>
            <person name="Labbe J."/>
            <person name="Jacobson D."/>
            <person name="Doktycz M.J."/>
            <person name="Veneault-Fourrey C."/>
            <person name="Kuo A."/>
            <person name="Mondo S."/>
            <person name="Calhoun S."/>
            <person name="Riley R."/>
            <person name="Ohm R."/>
            <person name="LaButti K."/>
            <person name="Andreopoulos B."/>
            <person name="Pangilinan J."/>
            <person name="Nolan M."/>
            <person name="Tritt A."/>
            <person name="Clum A."/>
            <person name="Lipzen A."/>
            <person name="Daum C."/>
            <person name="Barry K."/>
            <person name="Grigoriev I.V."/>
            <person name="Vilgalys R."/>
        </authorList>
    </citation>
    <scope>NUCLEOTIDE SEQUENCE</scope>
    <source>
        <strain evidence="10">PMI_201</strain>
    </source>
</reference>
<dbReference type="Gene3D" id="3.90.430.10">
    <property type="entry name" value="Copper fist DNA-binding domain"/>
    <property type="match status" value="1"/>
</dbReference>
<protein>
    <recommendedName>
        <fullName evidence="9">Copper-fist domain-containing protein</fullName>
    </recommendedName>
</protein>
<evidence type="ECO:0000256" key="5">
    <source>
        <dbReference type="ARBA" id="ARBA00023015"/>
    </source>
</evidence>
<dbReference type="GO" id="GO:0000981">
    <property type="term" value="F:DNA-binding transcription factor activity, RNA polymerase II-specific"/>
    <property type="evidence" value="ECO:0007669"/>
    <property type="project" value="TreeGrafter"/>
</dbReference>
<comment type="caution">
    <text evidence="10">The sequence shown here is derived from an EMBL/GenBank/DDBJ whole genome shotgun (WGS) entry which is preliminary data.</text>
</comment>
<keyword evidence="5" id="KW-0805">Transcription regulation</keyword>
<feature type="region of interest" description="Disordered" evidence="8">
    <location>
        <begin position="80"/>
        <end position="115"/>
    </location>
</feature>
<accession>A0AAD4PWS0</accession>
<dbReference type="SMART" id="SM01090">
    <property type="entry name" value="Copper-fist"/>
    <property type="match status" value="1"/>
</dbReference>
<dbReference type="PROSITE" id="PS50073">
    <property type="entry name" value="COPPER_FIST_2"/>
    <property type="match status" value="1"/>
</dbReference>
<dbReference type="InterPro" id="IPR001083">
    <property type="entry name" value="Cu_fist_DNA-bd_dom"/>
</dbReference>
<dbReference type="SMART" id="SM00412">
    <property type="entry name" value="Cu_FIST"/>
    <property type="match status" value="1"/>
</dbReference>
<dbReference type="GO" id="GO:0005507">
    <property type="term" value="F:copper ion binding"/>
    <property type="evidence" value="ECO:0007669"/>
    <property type="project" value="InterPro"/>
</dbReference>
<dbReference type="FunFam" id="3.90.430.10:FF:000001">
    <property type="entry name" value="Copper fist DNA-binding protein"/>
    <property type="match status" value="1"/>
</dbReference>
<evidence type="ECO:0000256" key="7">
    <source>
        <dbReference type="ARBA" id="ARBA00023242"/>
    </source>
</evidence>
<dbReference type="GO" id="GO:0005634">
    <property type="term" value="C:nucleus"/>
    <property type="evidence" value="ECO:0007669"/>
    <property type="project" value="UniProtKB-SubCell"/>
</dbReference>
<keyword evidence="4" id="KW-0186">Copper</keyword>
<comment type="subcellular location">
    <subcellularLocation>
        <location evidence="1">Nucleus</location>
    </subcellularLocation>
</comment>
<feature type="region of interest" description="Disordered" evidence="8">
    <location>
        <begin position="192"/>
        <end position="222"/>
    </location>
</feature>
<evidence type="ECO:0000256" key="2">
    <source>
        <dbReference type="ARBA" id="ARBA00022723"/>
    </source>
</evidence>
<dbReference type="AlphaFoldDB" id="A0AAD4PWS0"/>